<dbReference type="Proteomes" id="UP000288096">
    <property type="component" value="Unassembled WGS sequence"/>
</dbReference>
<gene>
    <name evidence="1" type="ORF">DENIS_2584</name>
</gene>
<sequence length="171" mass="19420">MSKTRAENNGIADPQIFQIPHLSDRGTDFQSGEPVLHVPSSVQPERIDAYKKDGTAISYNQQQNSLPDLKKERPWYKGVYSQVLQDVLRRPDKGCQAFFHRAGTGENPGFPKFRKRGQWNSITYPQYHRFPDSVIAVPKIGKVKLVPPVNNSVRCAESDFLKNAFSYRRGA</sequence>
<accession>A0A401FX91</accession>
<reference evidence="2" key="2">
    <citation type="submission" date="2019-01" db="EMBL/GenBank/DDBJ databases">
        <title>Genome sequence of Desulfonema ishimotonii strain Tokyo 01.</title>
        <authorList>
            <person name="Fukui M."/>
        </authorList>
    </citation>
    <scope>NUCLEOTIDE SEQUENCE [LARGE SCALE GENOMIC DNA]</scope>
    <source>
        <strain evidence="2">Tokyo 01</strain>
    </source>
</reference>
<dbReference type="EMBL" id="BEXT01000001">
    <property type="protein sequence ID" value="GBC61622.1"/>
    <property type="molecule type" value="Genomic_DNA"/>
</dbReference>
<evidence type="ECO:0000313" key="2">
    <source>
        <dbReference type="Proteomes" id="UP000288096"/>
    </source>
</evidence>
<dbReference type="AlphaFoldDB" id="A0A401FX91"/>
<comment type="caution">
    <text evidence="1">The sequence shown here is derived from an EMBL/GenBank/DDBJ whole genome shotgun (WGS) entry which is preliminary data.</text>
</comment>
<protein>
    <submittedName>
        <fullName evidence="1">Transposase</fullName>
    </submittedName>
</protein>
<reference evidence="2" key="1">
    <citation type="submission" date="2017-11" db="EMBL/GenBank/DDBJ databases">
        <authorList>
            <person name="Watanabe M."/>
            <person name="Kojima H."/>
        </authorList>
    </citation>
    <scope>NUCLEOTIDE SEQUENCE [LARGE SCALE GENOMIC DNA]</scope>
    <source>
        <strain evidence="2">Tokyo 01</strain>
    </source>
</reference>
<organism evidence="1 2">
    <name type="scientific">Desulfonema ishimotonii</name>
    <dbReference type="NCBI Taxonomy" id="45657"/>
    <lineage>
        <taxon>Bacteria</taxon>
        <taxon>Pseudomonadati</taxon>
        <taxon>Thermodesulfobacteriota</taxon>
        <taxon>Desulfobacteria</taxon>
        <taxon>Desulfobacterales</taxon>
        <taxon>Desulfococcaceae</taxon>
        <taxon>Desulfonema</taxon>
    </lineage>
</organism>
<proteinExistence type="predicted"/>
<name>A0A401FX91_9BACT</name>
<keyword evidence="2" id="KW-1185">Reference proteome</keyword>
<evidence type="ECO:0000313" key="1">
    <source>
        <dbReference type="EMBL" id="GBC61622.1"/>
    </source>
</evidence>